<accession>A0A3E3I983</accession>
<protein>
    <submittedName>
        <fullName evidence="1">Polya polymerase</fullName>
    </submittedName>
</protein>
<comment type="caution">
    <text evidence="1">The sequence shown here is derived from an EMBL/GenBank/DDBJ whole genome shotgun (WGS) entry which is preliminary data.</text>
</comment>
<name>A0A3E3I983_9FIRM</name>
<dbReference type="EMBL" id="QVLU01000037">
    <property type="protein sequence ID" value="RGE64749.1"/>
    <property type="molecule type" value="Genomic_DNA"/>
</dbReference>
<keyword evidence="3" id="KW-1185">Reference proteome</keyword>
<organism evidence="1 3">
    <name type="scientific">Eisenbergiella massiliensis</name>
    <dbReference type="NCBI Taxonomy" id="1720294"/>
    <lineage>
        <taxon>Bacteria</taxon>
        <taxon>Bacillati</taxon>
        <taxon>Bacillota</taxon>
        <taxon>Clostridia</taxon>
        <taxon>Lachnospirales</taxon>
        <taxon>Lachnospiraceae</taxon>
        <taxon>Eisenbergiella</taxon>
    </lineage>
</organism>
<dbReference type="RefSeq" id="WP_025488721.1">
    <property type="nucleotide sequence ID" value="NZ_JBKUNB010000001.1"/>
</dbReference>
<dbReference type="EMBL" id="QVLV01000003">
    <property type="protein sequence ID" value="RGE63638.1"/>
    <property type="molecule type" value="Genomic_DNA"/>
</dbReference>
<reference evidence="1 4" key="1">
    <citation type="submission" date="2018-08" db="EMBL/GenBank/DDBJ databases">
        <title>A genome reference for cultivated species of the human gut microbiota.</title>
        <authorList>
            <person name="Zou Y."/>
            <person name="Xue W."/>
            <person name="Luo G."/>
        </authorList>
    </citation>
    <scope>NUCLEOTIDE SEQUENCE [LARGE SCALE GENOMIC DNA]</scope>
    <source>
        <strain evidence="2 4">AF26-4BH</strain>
        <strain evidence="1">TF05-5AC</strain>
    </source>
</reference>
<gene>
    <name evidence="2" type="ORF">DWY69_26555</name>
    <name evidence="1" type="ORF">DXC51_06785</name>
</gene>
<evidence type="ECO:0000313" key="2">
    <source>
        <dbReference type="EMBL" id="RGE64749.1"/>
    </source>
</evidence>
<dbReference type="OrthoDB" id="1683411at2"/>
<dbReference type="Proteomes" id="UP000260812">
    <property type="component" value="Unassembled WGS sequence"/>
</dbReference>
<dbReference type="Proteomes" id="UP000261166">
    <property type="component" value="Unassembled WGS sequence"/>
</dbReference>
<dbReference type="GeneID" id="97986591"/>
<proteinExistence type="predicted"/>
<evidence type="ECO:0000313" key="1">
    <source>
        <dbReference type="EMBL" id="RGE63638.1"/>
    </source>
</evidence>
<dbReference type="AlphaFoldDB" id="A0A3E3I983"/>
<sequence>MKLKENADLPAFLSQVKKCGGDVFLETQEGDSLNLKSTLSQYIFVSLGTGNTLISNSIITCSLTGDLHILEDYLSE</sequence>
<evidence type="ECO:0000313" key="4">
    <source>
        <dbReference type="Proteomes" id="UP000261166"/>
    </source>
</evidence>
<evidence type="ECO:0000313" key="3">
    <source>
        <dbReference type="Proteomes" id="UP000260812"/>
    </source>
</evidence>